<dbReference type="Proteomes" id="UP001642540">
    <property type="component" value="Unassembled WGS sequence"/>
</dbReference>
<feature type="transmembrane region" description="Helical" evidence="2">
    <location>
        <begin position="28"/>
        <end position="49"/>
    </location>
</feature>
<evidence type="ECO:0000313" key="4">
    <source>
        <dbReference type="Proteomes" id="UP001642540"/>
    </source>
</evidence>
<dbReference type="EMBL" id="CAXLJM020000070">
    <property type="protein sequence ID" value="CAL8126023.1"/>
    <property type="molecule type" value="Genomic_DNA"/>
</dbReference>
<name>A0ABP1RFU3_9HEXA</name>
<evidence type="ECO:0000256" key="1">
    <source>
        <dbReference type="SAM" id="MobiDB-lite"/>
    </source>
</evidence>
<feature type="transmembrane region" description="Helical" evidence="2">
    <location>
        <begin position="97"/>
        <end position="114"/>
    </location>
</feature>
<reference evidence="3 4" key="1">
    <citation type="submission" date="2024-08" db="EMBL/GenBank/DDBJ databases">
        <authorList>
            <person name="Cucini C."/>
            <person name="Frati F."/>
        </authorList>
    </citation>
    <scope>NUCLEOTIDE SEQUENCE [LARGE SCALE GENOMIC DNA]</scope>
</reference>
<evidence type="ECO:0000256" key="2">
    <source>
        <dbReference type="SAM" id="Phobius"/>
    </source>
</evidence>
<comment type="caution">
    <text evidence="3">The sequence shown here is derived from an EMBL/GenBank/DDBJ whole genome shotgun (WGS) entry which is preliminary data.</text>
</comment>
<accession>A0ABP1RFU3</accession>
<feature type="region of interest" description="Disordered" evidence="1">
    <location>
        <begin position="197"/>
        <end position="253"/>
    </location>
</feature>
<keyword evidence="2" id="KW-0812">Transmembrane</keyword>
<sequence length="253" mass="28720">MEINFQLRFQTILALIHFVENMEWETMLLMLMSLLMTPFIFGSLWSVGWTLVWQLFWLGLQAGILLFFVGAVFFLFTKAATVTYPKFARGRCSLGDVLLSLIFHCGLWVPVPVWEIMTQYFGIGPVEQVSVRTPGNRVSFAVPEATTKVYDVSPPSRLEDDGDDDFLLPVPRRMTRSSPKEIYTLPTLLVPADTADSIQHEPSAPRPENGVRQRRSSTRKQGSQTRRPKKLVFNTRNEDESSLISISTADTTQ</sequence>
<feature type="transmembrane region" description="Helical" evidence="2">
    <location>
        <begin position="55"/>
        <end position="76"/>
    </location>
</feature>
<keyword evidence="2" id="KW-1133">Transmembrane helix</keyword>
<gene>
    <name evidence="3" type="ORF">ODALV1_LOCUS21230</name>
</gene>
<organism evidence="3 4">
    <name type="scientific">Orchesella dallaii</name>
    <dbReference type="NCBI Taxonomy" id="48710"/>
    <lineage>
        <taxon>Eukaryota</taxon>
        <taxon>Metazoa</taxon>
        <taxon>Ecdysozoa</taxon>
        <taxon>Arthropoda</taxon>
        <taxon>Hexapoda</taxon>
        <taxon>Collembola</taxon>
        <taxon>Entomobryomorpha</taxon>
        <taxon>Entomobryoidea</taxon>
        <taxon>Orchesellidae</taxon>
        <taxon>Orchesellinae</taxon>
        <taxon>Orchesella</taxon>
    </lineage>
</organism>
<protein>
    <submittedName>
        <fullName evidence="3">Uncharacterized protein</fullName>
    </submittedName>
</protein>
<keyword evidence="2" id="KW-0472">Membrane</keyword>
<evidence type="ECO:0000313" key="3">
    <source>
        <dbReference type="EMBL" id="CAL8126023.1"/>
    </source>
</evidence>
<proteinExistence type="predicted"/>
<keyword evidence="4" id="KW-1185">Reference proteome</keyword>
<feature type="compositionally biased region" description="Polar residues" evidence="1">
    <location>
        <begin position="242"/>
        <end position="253"/>
    </location>
</feature>